<proteinExistence type="predicted"/>
<protein>
    <submittedName>
        <fullName evidence="1">Uncharacterized protein</fullName>
    </submittedName>
</protein>
<evidence type="ECO:0000313" key="3">
    <source>
        <dbReference type="EMBL" id="GBN46280.1"/>
    </source>
</evidence>
<gene>
    <name evidence="3" type="ORF">AVEN_211388_1</name>
    <name evidence="4" type="ORF">AVEN_218601_1</name>
    <name evidence="1" type="ORF">AVEN_6660_1</name>
    <name evidence="2" type="ORF">AVEN_70813_1</name>
</gene>
<reference evidence="1 5" key="1">
    <citation type="journal article" date="2019" name="Sci. Rep.">
        <title>Orb-weaving spider Araneus ventricosus genome elucidates the spidroin gene catalogue.</title>
        <authorList>
            <person name="Kono N."/>
            <person name="Nakamura H."/>
            <person name="Ohtoshi R."/>
            <person name="Moran D.A.P."/>
            <person name="Shinohara A."/>
            <person name="Yoshida Y."/>
            <person name="Fujiwara M."/>
            <person name="Mori M."/>
            <person name="Tomita M."/>
            <person name="Arakawa K."/>
        </authorList>
    </citation>
    <scope>NUCLEOTIDE SEQUENCE [LARGE SCALE GENOMIC DNA]</scope>
</reference>
<keyword evidence="5" id="KW-1185">Reference proteome</keyword>
<evidence type="ECO:0000313" key="4">
    <source>
        <dbReference type="EMBL" id="GBN46285.1"/>
    </source>
</evidence>
<name>A0A4Y2P592_ARAVE</name>
<evidence type="ECO:0000313" key="1">
    <source>
        <dbReference type="EMBL" id="GBN46213.1"/>
    </source>
</evidence>
<evidence type="ECO:0000313" key="2">
    <source>
        <dbReference type="EMBL" id="GBN46246.1"/>
    </source>
</evidence>
<evidence type="ECO:0000313" key="5">
    <source>
        <dbReference type="Proteomes" id="UP000499080"/>
    </source>
</evidence>
<dbReference type="EMBL" id="BGPR01131174">
    <property type="protein sequence ID" value="GBN46246.1"/>
    <property type="molecule type" value="Genomic_DNA"/>
</dbReference>
<dbReference type="EMBL" id="BGPR01131190">
    <property type="protein sequence ID" value="GBN46285.1"/>
    <property type="molecule type" value="Genomic_DNA"/>
</dbReference>
<dbReference type="AlphaFoldDB" id="A0A4Y2P592"/>
<accession>A0A4Y2P592</accession>
<dbReference type="EMBL" id="BGPR01131189">
    <property type="protein sequence ID" value="GBN46280.1"/>
    <property type="molecule type" value="Genomic_DNA"/>
</dbReference>
<comment type="caution">
    <text evidence="1">The sequence shown here is derived from an EMBL/GenBank/DDBJ whole genome shotgun (WGS) entry which is preliminary data.</text>
</comment>
<dbReference type="EMBL" id="BGPR01131156">
    <property type="protein sequence ID" value="GBN46213.1"/>
    <property type="molecule type" value="Genomic_DNA"/>
</dbReference>
<sequence length="125" mass="14536">MLAKNFFAYCHGCRALKIFVVGCMWPSGQEFDTHVLEQKESTFAFRIANRISIIIYSQSKLFGCILSYGHEKNPRHQTCRWRTLWKRDIPLHFRGEEKGFISFGEDRIGGSLISLRTSIENEFLA</sequence>
<organism evidence="1 5">
    <name type="scientific">Araneus ventricosus</name>
    <name type="common">Orbweaver spider</name>
    <name type="synonym">Epeira ventricosa</name>
    <dbReference type="NCBI Taxonomy" id="182803"/>
    <lineage>
        <taxon>Eukaryota</taxon>
        <taxon>Metazoa</taxon>
        <taxon>Ecdysozoa</taxon>
        <taxon>Arthropoda</taxon>
        <taxon>Chelicerata</taxon>
        <taxon>Arachnida</taxon>
        <taxon>Araneae</taxon>
        <taxon>Araneomorphae</taxon>
        <taxon>Entelegynae</taxon>
        <taxon>Araneoidea</taxon>
        <taxon>Araneidae</taxon>
        <taxon>Araneus</taxon>
    </lineage>
</organism>
<dbReference type="Proteomes" id="UP000499080">
    <property type="component" value="Unassembled WGS sequence"/>
</dbReference>